<feature type="coiled-coil region" evidence="1">
    <location>
        <begin position="194"/>
        <end position="256"/>
    </location>
</feature>
<dbReference type="InterPro" id="IPR021793">
    <property type="entry name" value="Oprl"/>
</dbReference>
<proteinExistence type="predicted"/>
<reference evidence="3 4" key="1">
    <citation type="submission" date="2014-02" db="EMBL/GenBank/DDBJ databases">
        <title>The small core and large imbalanced accessory genome model reveals a collaborative survival strategy of Sorangium cellulosum strains in nature.</title>
        <authorList>
            <person name="Han K."/>
            <person name="Peng R."/>
            <person name="Blom J."/>
            <person name="Li Y.-Z."/>
        </authorList>
    </citation>
    <scope>NUCLEOTIDE SEQUENCE [LARGE SCALE GENOMIC DNA]</scope>
    <source>
        <strain evidence="3 4">So0157-25</strain>
    </source>
</reference>
<evidence type="ECO:0000313" key="3">
    <source>
        <dbReference type="EMBL" id="KYF56059.1"/>
    </source>
</evidence>
<dbReference type="Pfam" id="PF11839">
    <property type="entry name" value="Alanine_zipper"/>
    <property type="match status" value="1"/>
</dbReference>
<dbReference type="InterPro" id="IPR011335">
    <property type="entry name" value="Restrct_endonuc-II-like"/>
</dbReference>
<name>A0A150PK14_SORCE</name>
<gene>
    <name evidence="3" type="ORF">BE08_33570</name>
</gene>
<dbReference type="InterPro" id="IPR008538">
    <property type="entry name" value="Uma2"/>
</dbReference>
<evidence type="ECO:0000259" key="2">
    <source>
        <dbReference type="Pfam" id="PF05685"/>
    </source>
</evidence>
<comment type="caution">
    <text evidence="3">The sequence shown here is derived from an EMBL/GenBank/DDBJ whole genome shotgun (WGS) entry which is preliminary data.</text>
</comment>
<dbReference type="PANTHER" id="PTHR33352:SF3">
    <property type="entry name" value="SLR1612 PROTEIN"/>
    <property type="match status" value="1"/>
</dbReference>
<evidence type="ECO:0000256" key="1">
    <source>
        <dbReference type="SAM" id="Coils"/>
    </source>
</evidence>
<dbReference type="CDD" id="cd06260">
    <property type="entry name" value="DUF820-like"/>
    <property type="match status" value="1"/>
</dbReference>
<protein>
    <recommendedName>
        <fullName evidence="2">Putative restriction endonuclease domain-containing protein</fullName>
    </recommendedName>
</protein>
<dbReference type="SUPFAM" id="SSF52980">
    <property type="entry name" value="Restriction endonuclease-like"/>
    <property type="match status" value="1"/>
</dbReference>
<dbReference type="PANTHER" id="PTHR33352">
    <property type="entry name" value="SLR1095 PROTEIN"/>
    <property type="match status" value="1"/>
</dbReference>
<feature type="domain" description="Putative restriction endonuclease" evidence="2">
    <location>
        <begin position="25"/>
        <end position="170"/>
    </location>
</feature>
<accession>A0A150PK14</accession>
<dbReference type="EMBL" id="JELY01001359">
    <property type="protein sequence ID" value="KYF56059.1"/>
    <property type="molecule type" value="Genomic_DNA"/>
</dbReference>
<organism evidence="3 4">
    <name type="scientific">Sorangium cellulosum</name>
    <name type="common">Polyangium cellulosum</name>
    <dbReference type="NCBI Taxonomy" id="56"/>
    <lineage>
        <taxon>Bacteria</taxon>
        <taxon>Pseudomonadati</taxon>
        <taxon>Myxococcota</taxon>
        <taxon>Polyangia</taxon>
        <taxon>Polyangiales</taxon>
        <taxon>Polyangiaceae</taxon>
        <taxon>Sorangium</taxon>
    </lineage>
</organism>
<sequence length="301" mass="33558">MTPAERERLLVRILDALSDPRSAMAEGRPHQKAKGQAIDMLTLHFGSTGRVIYLAEELAVLYPGEDVFVPDILAVLDVPQPEDDLRMAWVVADEGRGLSLVLEVLHQGDRNKDLVVNVERYARLRIPEYFVYDRLRQQVHGYRLPAPDAQRYQRIVPQRGRYSSAVLGLDLAVSGGKLRFFYGMAELFGSADLIDRLQGMMDDLETRAEQAQAQAEQAQAQAEQAQAQAEQAQAQAEQAQAQAEQATNGLREALLAALLMRQLPVPEEARSRVLSCHEPATLQRWLLRAMSASSLDEVFSA</sequence>
<dbReference type="Pfam" id="PF05685">
    <property type="entry name" value="Uma2"/>
    <property type="match status" value="1"/>
</dbReference>
<dbReference type="Gene3D" id="3.90.1570.10">
    <property type="entry name" value="tt1808, chain A"/>
    <property type="match status" value="1"/>
</dbReference>
<dbReference type="AlphaFoldDB" id="A0A150PK14"/>
<dbReference type="Proteomes" id="UP000075420">
    <property type="component" value="Unassembled WGS sequence"/>
</dbReference>
<keyword evidence="1" id="KW-0175">Coiled coil</keyword>
<evidence type="ECO:0000313" key="4">
    <source>
        <dbReference type="Proteomes" id="UP000075420"/>
    </source>
</evidence>
<dbReference type="InterPro" id="IPR012296">
    <property type="entry name" value="Nuclease_put_TT1808"/>
</dbReference>